<dbReference type="Proteomes" id="UP000658258">
    <property type="component" value="Unassembled WGS sequence"/>
</dbReference>
<reference evidence="3" key="1">
    <citation type="journal article" date="2019" name="Int. J. Syst. Evol. Microbiol.">
        <title>The Global Catalogue of Microorganisms (GCM) 10K type strain sequencing project: providing services to taxonomists for standard genome sequencing and annotation.</title>
        <authorList>
            <consortium name="The Broad Institute Genomics Platform"/>
            <consortium name="The Broad Institute Genome Sequencing Center for Infectious Disease"/>
            <person name="Wu L."/>
            <person name="Ma J."/>
        </authorList>
    </citation>
    <scope>NUCLEOTIDE SEQUENCE [LARGE SCALE GENOMIC DNA]</scope>
    <source>
        <strain evidence="3">CGMCC 1.15111</strain>
    </source>
</reference>
<feature type="transmembrane region" description="Helical" evidence="1">
    <location>
        <begin position="84"/>
        <end position="107"/>
    </location>
</feature>
<evidence type="ECO:0000256" key="1">
    <source>
        <dbReference type="SAM" id="Phobius"/>
    </source>
</evidence>
<dbReference type="EMBL" id="BNAG01000001">
    <property type="protein sequence ID" value="GHE50360.1"/>
    <property type="molecule type" value="Genomic_DNA"/>
</dbReference>
<keyword evidence="1" id="KW-1133">Transmembrane helix</keyword>
<dbReference type="RefSeq" id="WP_189628151.1">
    <property type="nucleotide sequence ID" value="NZ_BNAG01000001.1"/>
</dbReference>
<evidence type="ECO:0000313" key="2">
    <source>
        <dbReference type="EMBL" id="GHE50360.1"/>
    </source>
</evidence>
<evidence type="ECO:0000313" key="3">
    <source>
        <dbReference type="Proteomes" id="UP000658258"/>
    </source>
</evidence>
<protein>
    <recommendedName>
        <fullName evidence="4">Chemotaxis methyl-accepting receptor HlyB-like 4HB MCP domain-containing protein</fullName>
    </recommendedName>
</protein>
<sequence>MTGPHVNYIKAYLKSKGFTDLELMDDLTDHLATEIEFSMDSEKLDFETSFERAKQKLLPDSPYQLERDLKILTTPKHNIMIKKIAYIGGYLSAMCLMLALLLGSLTYHEKINSNLSRELAQSQNELSMILEDEVDRTANYISYMKEMEMSQIAVIQNLAAVQALIVAAIALFSITYLPYRFYNSYQRSQLELNSL</sequence>
<comment type="caution">
    <text evidence="2">The sequence shown here is derived from an EMBL/GenBank/DDBJ whole genome shotgun (WGS) entry which is preliminary data.</text>
</comment>
<proteinExistence type="predicted"/>
<accession>A0ABQ3I4S9</accession>
<organism evidence="2 3">
    <name type="scientific">Roseivirga thermotolerans</name>
    <dbReference type="NCBI Taxonomy" id="1758176"/>
    <lineage>
        <taxon>Bacteria</taxon>
        <taxon>Pseudomonadati</taxon>
        <taxon>Bacteroidota</taxon>
        <taxon>Cytophagia</taxon>
        <taxon>Cytophagales</taxon>
        <taxon>Roseivirgaceae</taxon>
        <taxon>Roseivirga</taxon>
    </lineage>
</organism>
<feature type="transmembrane region" description="Helical" evidence="1">
    <location>
        <begin position="154"/>
        <end position="179"/>
    </location>
</feature>
<gene>
    <name evidence="2" type="ORF">GCM10011340_00200</name>
</gene>
<evidence type="ECO:0008006" key="4">
    <source>
        <dbReference type="Google" id="ProtNLM"/>
    </source>
</evidence>
<name>A0ABQ3I4S9_9BACT</name>
<keyword evidence="1" id="KW-0472">Membrane</keyword>
<keyword evidence="1" id="KW-0812">Transmembrane</keyword>
<keyword evidence="3" id="KW-1185">Reference proteome</keyword>